<dbReference type="InterPro" id="IPR003018">
    <property type="entry name" value="GAF"/>
</dbReference>
<feature type="transmembrane region" description="Helical" evidence="1">
    <location>
        <begin position="39"/>
        <end position="58"/>
    </location>
</feature>
<evidence type="ECO:0000259" key="3">
    <source>
        <dbReference type="PROSITE" id="PS50113"/>
    </source>
</evidence>
<dbReference type="OrthoDB" id="3369at2157"/>
<dbReference type="Pfam" id="PF02518">
    <property type="entry name" value="HATPase_c"/>
    <property type="match status" value="1"/>
</dbReference>
<sequence length="736" mass="78816">MRLTPVLLVAAVLSGGGLAGLGVGYVARRHRDHPASHPLSMMAIPPGLAGLCAAGTVVAPRSPISGVLLAASTGLLLLAPAYFLLFTLVYTGHDAVLTRGRRRALVAVYAVVGGVVVLETVTLSGIPVRTVNGLTLPVVASQGPSSIWPLLFAYPPILVSLGLLARFLISSQNIFRRQTAVILLAVLVTLVGNIAFQAGFSPHPGLNLTSMFFSVEAVLIALALFRYDFLSVEPLAPDIVLEEMDDPVMILDESARLIDANPAGTQLLDGESPVGTPINRVLPGLFDAARNGEEHVLADGTVSTDGGEAKMYDLNKTPIRDQYDREQGYVLVLRDITLQKQRERTLTSLQSVSQRFLSAETPEEVLEIAVTAVDELLEYPYAGTMVYDEDANVLRSAVFTDALADAYRRGDVPENPAVEPGDSDVWQVFESGEARRGAPIETSDTQLPVDIGGSLLYPLGDHGVLGISAGPDHDGFTDDDCRFADTLATTTENALDRVAKEHALRESRELLEMRSEQLRFFNSALRHDLLNGLMVVQGHVDRLDGLVEGEAADRVATIDEWTDDLARMAKEVRSVTQTVAGEDDSDLKAVDLEAVLAEKAAKFRQGHDNLTVTVEADSLPAVRADSLLGSVVENLFQNAVEHNDSEAPTVTVSASVDSGAVTLRIADNGPGIDDDQKSEIFRESVTSDGSGSVGFGLYFVRVMLDRYGGDVWFEDRADGDRGAVAVVELPTADAAE</sequence>
<reference evidence="4 5" key="1">
    <citation type="submission" date="2015-08" db="EMBL/GenBank/DDBJ databases">
        <title>Genomes of Isolates from Cabo Rojo, PR.</title>
        <authorList>
            <person name="Sanchez-Nieves R.L."/>
            <person name="Montalvo-Rodriguez R."/>
        </authorList>
    </citation>
    <scope>NUCLEOTIDE SEQUENCE [LARGE SCALE GENOMIC DNA]</scope>
    <source>
        <strain evidence="4 5">SL3</strain>
    </source>
</reference>
<dbReference type="SUPFAM" id="SSF55874">
    <property type="entry name" value="ATPase domain of HSP90 chaperone/DNA topoisomerase II/histidine kinase"/>
    <property type="match status" value="1"/>
</dbReference>
<dbReference type="Proteomes" id="UP000037729">
    <property type="component" value="Unassembled WGS sequence"/>
</dbReference>
<dbReference type="InterPro" id="IPR052023">
    <property type="entry name" value="Histidine_kinase_KdpD"/>
</dbReference>
<dbReference type="InterPro" id="IPR000014">
    <property type="entry name" value="PAS"/>
</dbReference>
<keyword evidence="1" id="KW-0472">Membrane</keyword>
<dbReference type="GO" id="GO:0000155">
    <property type="term" value="F:phosphorelay sensor kinase activity"/>
    <property type="evidence" value="ECO:0007669"/>
    <property type="project" value="TreeGrafter"/>
</dbReference>
<keyword evidence="1" id="KW-1133">Transmembrane helix</keyword>
<keyword evidence="5" id="KW-1185">Reference proteome</keyword>
<dbReference type="Pfam" id="PF08448">
    <property type="entry name" value="PAS_4"/>
    <property type="match status" value="1"/>
</dbReference>
<dbReference type="Pfam" id="PF16927">
    <property type="entry name" value="HisKA_7TM"/>
    <property type="match status" value="1"/>
</dbReference>
<evidence type="ECO:0000313" key="4">
    <source>
        <dbReference type="EMBL" id="KOX93585.1"/>
    </source>
</evidence>
<name>A0A0M9AM22_9EURY</name>
<dbReference type="CDD" id="cd00130">
    <property type="entry name" value="PAS"/>
    <property type="match status" value="1"/>
</dbReference>
<dbReference type="PANTHER" id="PTHR45569">
    <property type="entry name" value="SENSOR PROTEIN KDPD"/>
    <property type="match status" value="1"/>
</dbReference>
<proteinExistence type="predicted"/>
<feature type="transmembrane region" description="Helical" evidence="1">
    <location>
        <begin position="104"/>
        <end position="126"/>
    </location>
</feature>
<dbReference type="Gene3D" id="3.30.450.40">
    <property type="match status" value="1"/>
</dbReference>
<evidence type="ECO:0008006" key="6">
    <source>
        <dbReference type="Google" id="ProtNLM"/>
    </source>
</evidence>
<evidence type="ECO:0000259" key="2">
    <source>
        <dbReference type="PROSITE" id="PS50109"/>
    </source>
</evidence>
<dbReference type="InterPro" id="IPR003594">
    <property type="entry name" value="HATPase_dom"/>
</dbReference>
<dbReference type="InterPro" id="IPR013656">
    <property type="entry name" value="PAS_4"/>
</dbReference>
<dbReference type="InterPro" id="IPR036890">
    <property type="entry name" value="HATPase_C_sf"/>
</dbReference>
<feature type="transmembrane region" description="Helical" evidence="1">
    <location>
        <begin position="6"/>
        <end position="27"/>
    </location>
</feature>
<dbReference type="Gene3D" id="3.30.565.10">
    <property type="entry name" value="Histidine kinase-like ATPase, C-terminal domain"/>
    <property type="match status" value="1"/>
</dbReference>
<dbReference type="PROSITE" id="PS50109">
    <property type="entry name" value="HIS_KIN"/>
    <property type="match status" value="1"/>
</dbReference>
<dbReference type="GO" id="GO:0005886">
    <property type="term" value="C:plasma membrane"/>
    <property type="evidence" value="ECO:0007669"/>
    <property type="project" value="TreeGrafter"/>
</dbReference>
<dbReference type="Pfam" id="PF13185">
    <property type="entry name" value="GAF_2"/>
    <property type="match status" value="1"/>
</dbReference>
<feature type="domain" description="Histidine kinase" evidence="2">
    <location>
        <begin position="524"/>
        <end position="733"/>
    </location>
</feature>
<evidence type="ECO:0000313" key="5">
    <source>
        <dbReference type="Proteomes" id="UP000037729"/>
    </source>
</evidence>
<dbReference type="Gene3D" id="3.30.450.20">
    <property type="entry name" value="PAS domain"/>
    <property type="match status" value="1"/>
</dbReference>
<dbReference type="InterPro" id="IPR005467">
    <property type="entry name" value="His_kinase_dom"/>
</dbReference>
<feature type="transmembrane region" description="Helical" evidence="1">
    <location>
        <begin position="146"/>
        <end position="169"/>
    </location>
</feature>
<comment type="caution">
    <text evidence="4">The sequence shown here is derived from an EMBL/GenBank/DDBJ whole genome shotgun (WGS) entry which is preliminary data.</text>
</comment>
<dbReference type="PANTHER" id="PTHR45569:SF1">
    <property type="entry name" value="SENSOR PROTEIN KDPD"/>
    <property type="match status" value="1"/>
</dbReference>
<accession>A0A0M9AM22</accession>
<dbReference type="SUPFAM" id="SSF55781">
    <property type="entry name" value="GAF domain-like"/>
    <property type="match status" value="1"/>
</dbReference>
<dbReference type="InterPro" id="IPR031621">
    <property type="entry name" value="HisKA_7TM"/>
</dbReference>
<dbReference type="InterPro" id="IPR004358">
    <property type="entry name" value="Sig_transdc_His_kin-like_C"/>
</dbReference>
<gene>
    <name evidence="4" type="ORF">AMS69_06560</name>
</gene>
<dbReference type="RefSeq" id="WP_053967276.1">
    <property type="nucleotide sequence ID" value="NZ_LIUF01000002.1"/>
</dbReference>
<dbReference type="InterPro" id="IPR035965">
    <property type="entry name" value="PAS-like_dom_sf"/>
</dbReference>
<feature type="domain" description="PAC" evidence="3">
    <location>
        <begin position="290"/>
        <end position="348"/>
    </location>
</feature>
<dbReference type="EMBL" id="LIUF01000002">
    <property type="protein sequence ID" value="KOX93585.1"/>
    <property type="molecule type" value="Genomic_DNA"/>
</dbReference>
<dbReference type="SMART" id="SM00387">
    <property type="entry name" value="HATPase_c"/>
    <property type="match status" value="1"/>
</dbReference>
<protein>
    <recommendedName>
        <fullName evidence="6">Histidine kinase</fullName>
    </recommendedName>
</protein>
<evidence type="ECO:0000256" key="1">
    <source>
        <dbReference type="SAM" id="Phobius"/>
    </source>
</evidence>
<dbReference type="SUPFAM" id="SSF55785">
    <property type="entry name" value="PYP-like sensor domain (PAS domain)"/>
    <property type="match status" value="1"/>
</dbReference>
<dbReference type="AlphaFoldDB" id="A0A0M9AM22"/>
<keyword evidence="1" id="KW-0812">Transmembrane</keyword>
<dbReference type="STRING" id="1705562.AMS69_06560"/>
<dbReference type="InterPro" id="IPR029016">
    <property type="entry name" value="GAF-like_dom_sf"/>
</dbReference>
<organism evidence="4 5">
    <name type="scientific">Haloarcula rubripromontorii</name>
    <dbReference type="NCBI Taxonomy" id="1705562"/>
    <lineage>
        <taxon>Archaea</taxon>
        <taxon>Methanobacteriati</taxon>
        <taxon>Methanobacteriota</taxon>
        <taxon>Stenosarchaea group</taxon>
        <taxon>Halobacteria</taxon>
        <taxon>Halobacteriales</taxon>
        <taxon>Haloarculaceae</taxon>
        <taxon>Haloarcula</taxon>
    </lineage>
</organism>
<dbReference type="PATRIC" id="fig|1705562.3.peg.2371"/>
<dbReference type="InterPro" id="IPR000700">
    <property type="entry name" value="PAS-assoc_C"/>
</dbReference>
<dbReference type="PRINTS" id="PR00344">
    <property type="entry name" value="BCTRLSENSOR"/>
</dbReference>
<feature type="transmembrane region" description="Helical" evidence="1">
    <location>
        <begin position="181"/>
        <end position="200"/>
    </location>
</feature>
<feature type="transmembrane region" description="Helical" evidence="1">
    <location>
        <begin position="64"/>
        <end position="92"/>
    </location>
</feature>
<dbReference type="PROSITE" id="PS50113">
    <property type="entry name" value="PAC"/>
    <property type="match status" value="1"/>
</dbReference>